<reference evidence="3" key="1">
    <citation type="submission" date="2024-07" db="EMBL/GenBank/DDBJ databases">
        <authorList>
            <person name="Pedron J."/>
        </authorList>
    </citation>
    <scope>NUCLEOTIDE SEQUENCE</scope>
    <source>
        <strain evidence="3">A642-S2-A17</strain>
    </source>
</reference>
<accession>A0AB39IKY5</accession>
<dbReference type="Pfam" id="PF13240">
    <property type="entry name" value="Zn_Ribbon_1"/>
    <property type="match status" value="1"/>
</dbReference>
<sequence>MALVNCTECGKEVSDTALKCPSCGKQLRKPKRSFLGKIIKFIFIIFNLLMIYSVFAGLSSSGQVINHATSELERAGATIGTGIGVMMLGSIWVIGDIVIGILVFLTRPKG</sequence>
<dbReference type="InterPro" id="IPR026870">
    <property type="entry name" value="Zinc_ribbon_dom"/>
</dbReference>
<evidence type="ECO:0000313" key="3">
    <source>
        <dbReference type="EMBL" id="XDL16469.1"/>
    </source>
</evidence>
<dbReference type="EMBL" id="CP162411">
    <property type="protein sequence ID" value="XDL16469.1"/>
    <property type="molecule type" value="Genomic_DNA"/>
</dbReference>
<protein>
    <submittedName>
        <fullName evidence="3">Zinc ribbon domain-containing protein</fullName>
    </submittedName>
</protein>
<dbReference type="RefSeq" id="WP_226102650.1">
    <property type="nucleotide sequence ID" value="NZ_CP162411.1"/>
</dbReference>
<feature type="domain" description="Zinc-ribbon" evidence="2">
    <location>
        <begin position="6"/>
        <end position="27"/>
    </location>
</feature>
<feature type="transmembrane region" description="Helical" evidence="1">
    <location>
        <begin position="38"/>
        <end position="59"/>
    </location>
</feature>
<keyword evidence="1" id="KW-1133">Transmembrane helix</keyword>
<keyword evidence="1" id="KW-0472">Membrane</keyword>
<evidence type="ECO:0000256" key="1">
    <source>
        <dbReference type="SAM" id="Phobius"/>
    </source>
</evidence>
<keyword evidence="1" id="KW-0812">Transmembrane</keyword>
<dbReference type="AlphaFoldDB" id="A0AB39IKY5"/>
<gene>
    <name evidence="3" type="ORF">LF923_0009630</name>
</gene>
<name>A0AB39IKY5_9GAMM</name>
<evidence type="ECO:0000259" key="2">
    <source>
        <dbReference type="Pfam" id="PF13240"/>
    </source>
</evidence>
<organism evidence="3">
    <name type="scientific">Dickeya oryzae</name>
    <dbReference type="NCBI Taxonomy" id="1240404"/>
    <lineage>
        <taxon>Bacteria</taxon>
        <taxon>Pseudomonadati</taxon>
        <taxon>Pseudomonadota</taxon>
        <taxon>Gammaproteobacteria</taxon>
        <taxon>Enterobacterales</taxon>
        <taxon>Pectobacteriaceae</taxon>
        <taxon>Dickeya</taxon>
    </lineage>
</organism>
<feature type="transmembrane region" description="Helical" evidence="1">
    <location>
        <begin position="79"/>
        <end position="105"/>
    </location>
</feature>
<proteinExistence type="predicted"/>